<dbReference type="HAMAP" id="MF_01866">
    <property type="entry name" value="UPF0745"/>
    <property type="match status" value="1"/>
</dbReference>
<name>A0ABU1GE22_9GAMM</name>
<dbReference type="Pfam" id="PF05166">
    <property type="entry name" value="YcgL"/>
    <property type="match status" value="1"/>
</dbReference>
<gene>
    <name evidence="3" type="ORF">QC815_11580</name>
</gene>
<dbReference type="InterPro" id="IPR038068">
    <property type="entry name" value="YcgL-like_sf"/>
</dbReference>
<evidence type="ECO:0000313" key="3">
    <source>
        <dbReference type="EMBL" id="MDR5875562.1"/>
    </source>
</evidence>
<dbReference type="PANTHER" id="PTHR38109">
    <property type="entry name" value="PROTEIN YCGL"/>
    <property type="match status" value="1"/>
</dbReference>
<keyword evidence="4" id="KW-1185">Reference proteome</keyword>
<dbReference type="SUPFAM" id="SSF160191">
    <property type="entry name" value="YcgL-like"/>
    <property type="match status" value="1"/>
</dbReference>
<dbReference type="InterPro" id="IPR027354">
    <property type="entry name" value="YcgL_dom"/>
</dbReference>
<sequence>MSDKLLCEIFKSTRKEAMYLYVDKRQGLEHVPEALLGSFGKPEPLLTMILTADKKLARADAAEVIEAIADQGFYLQMPPGDEPNLLAQHLAEQRAQDT</sequence>
<organism evidence="3 4">
    <name type="scientific">Vreelandella gomseomensis</name>
    <dbReference type="NCBI Taxonomy" id="370766"/>
    <lineage>
        <taxon>Bacteria</taxon>
        <taxon>Pseudomonadati</taxon>
        <taxon>Pseudomonadota</taxon>
        <taxon>Gammaproteobacteria</taxon>
        <taxon>Oceanospirillales</taxon>
        <taxon>Halomonadaceae</taxon>
        <taxon>Vreelandella</taxon>
    </lineage>
</organism>
<dbReference type="EMBL" id="JARWAI010000008">
    <property type="protein sequence ID" value="MDR5875562.1"/>
    <property type="molecule type" value="Genomic_DNA"/>
</dbReference>
<accession>A0ABU1GE22</accession>
<evidence type="ECO:0000313" key="4">
    <source>
        <dbReference type="Proteomes" id="UP001269267"/>
    </source>
</evidence>
<comment type="caution">
    <text evidence="3">The sequence shown here is derived from an EMBL/GenBank/DDBJ whole genome shotgun (WGS) entry which is preliminary data.</text>
</comment>
<feature type="domain" description="YcgL" evidence="2">
    <location>
        <begin position="5"/>
        <end position="90"/>
    </location>
</feature>
<reference evidence="3 4" key="1">
    <citation type="submission" date="2023-04" db="EMBL/GenBank/DDBJ databases">
        <title>A long-awaited taxogenomic arrangement of the family Halomonadaceae.</title>
        <authorList>
            <person name="De La Haba R."/>
            <person name="Chuvochina M."/>
            <person name="Wittouck S."/>
            <person name="Arahal D.R."/>
            <person name="Sanchez-Porro C."/>
            <person name="Hugenholtz P."/>
            <person name="Ventosa A."/>
        </authorList>
    </citation>
    <scope>NUCLEOTIDE SEQUENCE [LARGE SCALE GENOMIC DNA]</scope>
    <source>
        <strain evidence="3 4">DSM 18042</strain>
    </source>
</reference>
<dbReference type="Proteomes" id="UP001269267">
    <property type="component" value="Unassembled WGS sequence"/>
</dbReference>
<dbReference type="Gene3D" id="3.10.510.20">
    <property type="entry name" value="YcgL domain"/>
    <property type="match status" value="1"/>
</dbReference>
<evidence type="ECO:0000259" key="2">
    <source>
        <dbReference type="PROSITE" id="PS51648"/>
    </source>
</evidence>
<protein>
    <recommendedName>
        <fullName evidence="1">YcgL domain-containing protein QC815_11580</fullName>
    </recommendedName>
</protein>
<dbReference type="PANTHER" id="PTHR38109:SF1">
    <property type="entry name" value="PROTEIN YCGL"/>
    <property type="match status" value="1"/>
</dbReference>
<dbReference type="RefSeq" id="WP_230448268.1">
    <property type="nucleotide sequence ID" value="NZ_JARWAI010000008.1"/>
</dbReference>
<proteinExistence type="inferred from homology"/>
<evidence type="ECO:0000256" key="1">
    <source>
        <dbReference type="HAMAP-Rule" id="MF_01866"/>
    </source>
</evidence>
<dbReference type="PROSITE" id="PS51648">
    <property type="entry name" value="YCGL"/>
    <property type="match status" value="1"/>
</dbReference>